<organism evidence="1 2">
    <name type="scientific">Pristionchus pacificus</name>
    <name type="common">Parasitic nematode worm</name>
    <dbReference type="NCBI Taxonomy" id="54126"/>
    <lineage>
        <taxon>Eukaryota</taxon>
        <taxon>Metazoa</taxon>
        <taxon>Ecdysozoa</taxon>
        <taxon>Nematoda</taxon>
        <taxon>Chromadorea</taxon>
        <taxon>Rhabditida</taxon>
        <taxon>Rhabditina</taxon>
        <taxon>Diplogasteromorpha</taxon>
        <taxon>Diplogasteroidea</taxon>
        <taxon>Neodiplogasteridae</taxon>
        <taxon>Pristionchus</taxon>
    </lineage>
</organism>
<dbReference type="Proteomes" id="UP000005239">
    <property type="component" value="Unassembled WGS sequence"/>
</dbReference>
<sequence>MVSVKSPFFVLMDMLKKNVTQRKIDRKNEQTKSKDFIDIFLDTEVDASEVKFGADSDVRMSIWTKPMFLRLRRRGSYLQKRSLGSVSYSFAIT</sequence>
<evidence type="ECO:0000313" key="2">
    <source>
        <dbReference type="Proteomes" id="UP000005239"/>
    </source>
</evidence>
<keyword evidence="2" id="KW-1185">Reference proteome</keyword>
<proteinExistence type="predicted"/>
<name>A0A2A6CPK5_PRIPA</name>
<dbReference type="AlphaFoldDB" id="A0A2A6CPK5"/>
<reference evidence="2" key="1">
    <citation type="journal article" date="2008" name="Nat. Genet.">
        <title>The Pristionchus pacificus genome provides a unique perspective on nematode lifestyle and parasitism.</title>
        <authorList>
            <person name="Dieterich C."/>
            <person name="Clifton S.W."/>
            <person name="Schuster L.N."/>
            <person name="Chinwalla A."/>
            <person name="Delehaunty K."/>
            <person name="Dinkelacker I."/>
            <person name="Fulton L."/>
            <person name="Fulton R."/>
            <person name="Godfrey J."/>
            <person name="Minx P."/>
            <person name="Mitreva M."/>
            <person name="Roeseler W."/>
            <person name="Tian H."/>
            <person name="Witte H."/>
            <person name="Yang S.P."/>
            <person name="Wilson R.K."/>
            <person name="Sommer R.J."/>
        </authorList>
    </citation>
    <scope>NUCLEOTIDE SEQUENCE [LARGE SCALE GENOMIC DNA]</scope>
    <source>
        <strain evidence="2">PS312</strain>
    </source>
</reference>
<accession>A0A2A6CPK5</accession>
<dbReference type="EnsemblMetazoa" id="PPA30923.1">
    <property type="protein sequence ID" value="PPA30923.1"/>
    <property type="gene ID" value="WBGene00203789"/>
</dbReference>
<gene>
    <name evidence="1" type="primary">WBGene00203789</name>
</gene>
<accession>A0A8R1YIR9</accession>
<reference evidence="1" key="2">
    <citation type="submission" date="2022-06" db="UniProtKB">
        <authorList>
            <consortium name="EnsemblMetazoa"/>
        </authorList>
    </citation>
    <scope>IDENTIFICATION</scope>
    <source>
        <strain evidence="1">PS312</strain>
    </source>
</reference>
<protein>
    <submittedName>
        <fullName evidence="1">Uncharacterized protein</fullName>
    </submittedName>
</protein>
<evidence type="ECO:0000313" key="1">
    <source>
        <dbReference type="EnsemblMetazoa" id="PPA30923.1"/>
    </source>
</evidence>